<evidence type="ECO:0000313" key="1">
    <source>
        <dbReference type="EMBL" id="MBP2111063.1"/>
    </source>
</evidence>
<dbReference type="SUPFAM" id="SSF69322">
    <property type="entry name" value="Tricorn protease domain 2"/>
    <property type="match status" value="1"/>
</dbReference>
<sequence length="352" mass="38957">MILLNPATILIGDYNFAARNNAGPPVVVYDKEGRVYRLDADLTPREAGQLYNLQPLNLDSLSFHPELALAAFIMEDEAMGAGDFTGRLLWSKVGAYVCVLFSRDGGLIWSVARLDGEHLRISVFHSGDGTLAHSLDLEDPFGDSALRLMDIPGSDAVTLELAAGQNGISVYELSIQQGGLHSREMFPQGCYIAPAWHPNGSQLFTLENDAQVYARFSYPALELLQEQGPHDGEYEDEYEEEDTYPGYGMLYLQNGQVITQNTNERFFLFDPETMERIGEWAFAGYEPVPASVVFPSLDDDPSQYSQLQLCERVGSLLIFRTGSLHDIPHLLMIEEAALLEAFGSILPGHANN</sequence>
<organism evidence="1 2">
    <name type="scientific">Paenibacillus silagei</name>
    <dbReference type="NCBI Taxonomy" id="1670801"/>
    <lineage>
        <taxon>Bacteria</taxon>
        <taxon>Bacillati</taxon>
        <taxon>Bacillota</taxon>
        <taxon>Bacilli</taxon>
        <taxon>Bacillales</taxon>
        <taxon>Paenibacillaceae</taxon>
        <taxon>Paenibacillus</taxon>
    </lineage>
</organism>
<evidence type="ECO:0000313" key="2">
    <source>
        <dbReference type="Proteomes" id="UP000773462"/>
    </source>
</evidence>
<proteinExistence type="predicted"/>
<reference evidence="1 2" key="1">
    <citation type="submission" date="2021-03" db="EMBL/GenBank/DDBJ databases">
        <title>Genomic Encyclopedia of Type Strains, Phase IV (KMG-IV): sequencing the most valuable type-strain genomes for metagenomic binning, comparative biology and taxonomic classification.</title>
        <authorList>
            <person name="Goeker M."/>
        </authorList>
    </citation>
    <scope>NUCLEOTIDE SEQUENCE [LARGE SCALE GENOMIC DNA]</scope>
    <source>
        <strain evidence="1 2">DSM 101953</strain>
    </source>
</reference>
<dbReference type="EMBL" id="JAGGLV010000003">
    <property type="protein sequence ID" value="MBP2111063.1"/>
    <property type="molecule type" value="Genomic_DNA"/>
</dbReference>
<name>A0ABS4NLX9_9BACL</name>
<protein>
    <submittedName>
        <fullName evidence="1">Uncharacterized protein</fullName>
    </submittedName>
</protein>
<gene>
    <name evidence="1" type="ORF">J2Z70_001204</name>
</gene>
<dbReference type="Proteomes" id="UP000773462">
    <property type="component" value="Unassembled WGS sequence"/>
</dbReference>
<comment type="caution">
    <text evidence="1">The sequence shown here is derived from an EMBL/GenBank/DDBJ whole genome shotgun (WGS) entry which is preliminary data.</text>
</comment>
<dbReference type="RefSeq" id="WP_209870401.1">
    <property type="nucleotide sequence ID" value="NZ_JAGGLV010000003.1"/>
</dbReference>
<accession>A0ABS4NLX9</accession>
<keyword evidence="2" id="KW-1185">Reference proteome</keyword>